<keyword evidence="5" id="KW-1185">Reference proteome</keyword>
<comment type="similarity">
    <text evidence="1">Belongs to the protein kinase superfamily. ADCK protein kinase family.</text>
</comment>
<dbReference type="Proteomes" id="UP001154265">
    <property type="component" value="Unassembled WGS sequence"/>
</dbReference>
<proteinExistence type="inferred from homology"/>
<evidence type="ECO:0000259" key="3">
    <source>
        <dbReference type="PROSITE" id="PS50011"/>
    </source>
</evidence>
<dbReference type="InterPro" id="IPR004147">
    <property type="entry name" value="ABC1_dom"/>
</dbReference>
<keyword evidence="2" id="KW-0812">Transmembrane</keyword>
<organism evidence="4 5">
    <name type="scientific">Candidatus Synechococcus calcipolaris G9</name>
    <dbReference type="NCBI Taxonomy" id="1497997"/>
    <lineage>
        <taxon>Bacteria</taxon>
        <taxon>Bacillati</taxon>
        <taxon>Cyanobacteriota</taxon>
        <taxon>Cyanophyceae</taxon>
        <taxon>Synechococcales</taxon>
        <taxon>Synechococcaceae</taxon>
        <taxon>Synechococcus</taxon>
    </lineage>
</organism>
<evidence type="ECO:0000313" key="4">
    <source>
        <dbReference type="EMBL" id="MDG2990323.1"/>
    </source>
</evidence>
<sequence length="555" mass="64112">MLASITFKYGPGRQNRKPQLSLIRRQQQICSAFLAFAWQLGWDSLWRRQSPKLRRKRARWLMHKLLDLGPTFIKIGQFLSTRIDLLPLEYIQALSELQDRVPPFSSERAIATIEEGLGHPLDDLYAYFEPTPLAAASLGQVHRARLHSGEEVVVKVQRPNLETILELDYRAVGQLVRWCDRYVPHSRRYELESIYEEFFSILFREIDYIQEGENADRFRENFAQVGYITVPKVYWEYTARHVLTMEYLPGIRVDNRAALEAFGLSPQQINQQGICCYLKQLLQDGFFHADPHPGNLAVSKEGHLIFYDYGMMTDVAAMNQEQMVRTFFAVMKKDAPQVIITLTELGLITPVADMEPVQRVMQVILDRFTERPVDVQVFTEMQDEVYALFEQQPFRLPAKMTYILKSLTTLDGIARSLDPEYNLTAAAQPFVKTLVVNAKPGQGMGELARQARQLIQQRLNQPSRLELRLQRLEERLDRGEISVQIRNPTSDRQLRRLERLLICVLYACISGFTLLAGALLIVAQLPGWGILLFMISGLGAVALIRQWFRLIWPWR</sequence>
<feature type="transmembrane region" description="Helical" evidence="2">
    <location>
        <begin position="500"/>
        <end position="522"/>
    </location>
</feature>
<comment type="caution">
    <text evidence="4">The sequence shown here is derived from an EMBL/GenBank/DDBJ whole genome shotgun (WGS) entry which is preliminary data.</text>
</comment>
<keyword evidence="4" id="KW-0808">Transferase</keyword>
<gene>
    <name evidence="4" type="ORF">L3556_05140</name>
</gene>
<reference evidence="4" key="2">
    <citation type="submission" date="2022-01" db="EMBL/GenBank/DDBJ databases">
        <authorList>
            <person name="Zivanovic Y."/>
            <person name="Moreira D."/>
            <person name="Lopez-Garcia P."/>
        </authorList>
    </citation>
    <scope>NUCLEOTIDE SEQUENCE</scope>
    <source>
        <strain evidence="4">G9</strain>
    </source>
</reference>
<dbReference type="InterPro" id="IPR050154">
    <property type="entry name" value="UbiB_kinase"/>
</dbReference>
<dbReference type="EMBL" id="JAKKUT010000002">
    <property type="protein sequence ID" value="MDG2990323.1"/>
    <property type="molecule type" value="Genomic_DNA"/>
</dbReference>
<dbReference type="GO" id="GO:0016301">
    <property type="term" value="F:kinase activity"/>
    <property type="evidence" value="ECO:0007669"/>
    <property type="project" value="UniProtKB-KW"/>
</dbReference>
<dbReference type="InterPro" id="IPR011009">
    <property type="entry name" value="Kinase-like_dom_sf"/>
</dbReference>
<protein>
    <submittedName>
        <fullName evidence="4">AarF/ABC1/UbiB kinase family protein</fullName>
    </submittedName>
</protein>
<evidence type="ECO:0000313" key="5">
    <source>
        <dbReference type="Proteomes" id="UP001154265"/>
    </source>
</evidence>
<evidence type="ECO:0000256" key="2">
    <source>
        <dbReference type="SAM" id="Phobius"/>
    </source>
</evidence>
<keyword evidence="4" id="KW-0418">Kinase</keyword>
<dbReference type="SUPFAM" id="SSF56112">
    <property type="entry name" value="Protein kinase-like (PK-like)"/>
    <property type="match status" value="1"/>
</dbReference>
<dbReference type="RefSeq" id="WP_277866236.1">
    <property type="nucleotide sequence ID" value="NZ_JAKKUT010000002.1"/>
</dbReference>
<dbReference type="PANTHER" id="PTHR10566:SF113">
    <property type="entry name" value="PROTEIN ACTIVITY OF BC1 COMPLEX KINASE 7, CHLOROPLASTIC"/>
    <property type="match status" value="1"/>
</dbReference>
<evidence type="ECO:0000256" key="1">
    <source>
        <dbReference type="ARBA" id="ARBA00009670"/>
    </source>
</evidence>
<dbReference type="Pfam" id="PF03109">
    <property type="entry name" value="ABC1"/>
    <property type="match status" value="1"/>
</dbReference>
<reference evidence="4" key="1">
    <citation type="journal article" date="2022" name="Genome Biol. Evol.">
        <title>A New Gene Family Diagnostic for Intracellular Biomineralization of Amorphous Ca Carbonates by Cyanobacteria.</title>
        <authorList>
            <person name="Benzerara K."/>
            <person name="Duprat E."/>
            <person name="Bitard-Feildel T."/>
            <person name="Caumes G."/>
            <person name="Cassier-Chauvat C."/>
            <person name="Chauvat F."/>
            <person name="Dezi M."/>
            <person name="Diop S.I."/>
            <person name="Gaschignard G."/>
            <person name="Gorgen S."/>
            <person name="Gugger M."/>
            <person name="Lopez-Garcia P."/>
            <person name="Millet M."/>
            <person name="Skouri-Panet F."/>
            <person name="Moreira D."/>
            <person name="Callebaut I."/>
        </authorList>
    </citation>
    <scope>NUCLEOTIDE SEQUENCE</scope>
    <source>
        <strain evidence="4">G9</strain>
    </source>
</reference>
<feature type="transmembrane region" description="Helical" evidence="2">
    <location>
        <begin position="528"/>
        <end position="548"/>
    </location>
</feature>
<dbReference type="CDD" id="cd05121">
    <property type="entry name" value="ABC1_ADCK3-like"/>
    <property type="match status" value="1"/>
</dbReference>
<dbReference type="PROSITE" id="PS50011">
    <property type="entry name" value="PROTEIN_KINASE_DOM"/>
    <property type="match status" value="1"/>
</dbReference>
<keyword evidence="2" id="KW-1133">Transmembrane helix</keyword>
<feature type="domain" description="Protein kinase" evidence="3">
    <location>
        <begin position="127"/>
        <end position="431"/>
    </location>
</feature>
<dbReference type="PANTHER" id="PTHR10566">
    <property type="entry name" value="CHAPERONE-ACTIVITY OF BC1 COMPLEX CABC1 -RELATED"/>
    <property type="match status" value="1"/>
</dbReference>
<dbReference type="InterPro" id="IPR000719">
    <property type="entry name" value="Prot_kinase_dom"/>
</dbReference>
<accession>A0ABT6EXP8</accession>
<keyword evidence="2" id="KW-0472">Membrane</keyword>
<name>A0ABT6EXP8_9SYNE</name>